<comment type="caution">
    <text evidence="3">The sequence shown here is derived from an EMBL/GenBank/DDBJ whole genome shotgun (WGS) entry which is preliminary data.</text>
</comment>
<protein>
    <recommendedName>
        <fullName evidence="2">DUF4220 domain-containing protein</fullName>
    </recommendedName>
</protein>
<keyword evidence="1" id="KW-0812">Transmembrane</keyword>
<name>A0A835EER5_9POAL</name>
<keyword evidence="1" id="KW-0472">Membrane</keyword>
<keyword evidence="4" id="KW-1185">Reference proteome</keyword>
<dbReference type="AlphaFoldDB" id="A0A835EER5"/>
<feature type="transmembrane region" description="Helical" evidence="1">
    <location>
        <begin position="130"/>
        <end position="155"/>
    </location>
</feature>
<evidence type="ECO:0000256" key="1">
    <source>
        <dbReference type="SAM" id="Phobius"/>
    </source>
</evidence>
<dbReference type="Pfam" id="PF13968">
    <property type="entry name" value="DUF4220"/>
    <property type="match status" value="1"/>
</dbReference>
<organism evidence="3 4">
    <name type="scientific">Digitaria exilis</name>
    <dbReference type="NCBI Taxonomy" id="1010633"/>
    <lineage>
        <taxon>Eukaryota</taxon>
        <taxon>Viridiplantae</taxon>
        <taxon>Streptophyta</taxon>
        <taxon>Embryophyta</taxon>
        <taxon>Tracheophyta</taxon>
        <taxon>Spermatophyta</taxon>
        <taxon>Magnoliopsida</taxon>
        <taxon>Liliopsida</taxon>
        <taxon>Poales</taxon>
        <taxon>Poaceae</taxon>
        <taxon>PACMAD clade</taxon>
        <taxon>Panicoideae</taxon>
        <taxon>Panicodae</taxon>
        <taxon>Paniceae</taxon>
        <taxon>Anthephorinae</taxon>
        <taxon>Digitaria</taxon>
    </lineage>
</organism>
<dbReference type="OrthoDB" id="598862at2759"/>
<evidence type="ECO:0000259" key="2">
    <source>
        <dbReference type="Pfam" id="PF13968"/>
    </source>
</evidence>
<accession>A0A835EER5</accession>
<dbReference type="InterPro" id="IPR025315">
    <property type="entry name" value="DUF4220"/>
</dbReference>
<feature type="domain" description="DUF4220" evidence="2">
    <location>
        <begin position="17"/>
        <end position="217"/>
    </location>
</feature>
<sequence length="258" mass="30652">MTEDQEMIWIKGILQRHADMEQYQDVCLSYSYCRLLTRIYFEIPSTEQGDPTPSELMQLLPTNFNKVFSIVDMQLAFLHDYFFTLYHLTIWPPRPGMLSVVQEIWKILRDILLQYGPFLVYWLIGRWLSLSIYGFTFDVLNYAVALFITILVDFIQRRPLLPMYRRTILNALQNYPEDRGLVYSPTVTEWFVERFPGINCLTPPYWKNKIGQYSLMEDYDRPNHMTACVSWFKKHMLSHTSYGFITHHVGCGLWGKLL</sequence>
<evidence type="ECO:0000313" key="3">
    <source>
        <dbReference type="EMBL" id="KAF8691519.1"/>
    </source>
</evidence>
<reference evidence="3" key="1">
    <citation type="submission" date="2020-07" db="EMBL/GenBank/DDBJ databases">
        <title>Genome sequence and genetic diversity analysis of an under-domesticated orphan crop, white fonio (Digitaria exilis).</title>
        <authorList>
            <person name="Bennetzen J.L."/>
            <person name="Chen S."/>
            <person name="Ma X."/>
            <person name="Wang X."/>
            <person name="Yssel A.E.J."/>
            <person name="Chaluvadi S.R."/>
            <person name="Johnson M."/>
            <person name="Gangashetty P."/>
            <person name="Hamidou F."/>
            <person name="Sanogo M.D."/>
            <person name="Zwaenepoel A."/>
            <person name="Wallace J."/>
            <person name="Van De Peer Y."/>
            <person name="Van Deynze A."/>
        </authorList>
    </citation>
    <scope>NUCLEOTIDE SEQUENCE</scope>
    <source>
        <tissue evidence="3">Leaves</tissue>
    </source>
</reference>
<proteinExistence type="predicted"/>
<gene>
    <name evidence="3" type="ORF">HU200_040666</name>
</gene>
<dbReference type="EMBL" id="JACEFO010001965">
    <property type="protein sequence ID" value="KAF8691519.1"/>
    <property type="molecule type" value="Genomic_DNA"/>
</dbReference>
<keyword evidence="1" id="KW-1133">Transmembrane helix</keyword>
<evidence type="ECO:0000313" key="4">
    <source>
        <dbReference type="Proteomes" id="UP000636709"/>
    </source>
</evidence>
<dbReference type="Proteomes" id="UP000636709">
    <property type="component" value="Unassembled WGS sequence"/>
</dbReference>